<name>A0A9P1IK36_9PELO</name>
<feature type="region of interest" description="Disordered" evidence="1">
    <location>
        <begin position="231"/>
        <end position="257"/>
    </location>
</feature>
<protein>
    <recommendedName>
        <fullName evidence="6">VWFA domain-containing protein</fullName>
    </recommendedName>
</protein>
<dbReference type="EMBL" id="CANHGI010000004">
    <property type="protein sequence ID" value="CAI5447019.1"/>
    <property type="molecule type" value="Genomic_DNA"/>
</dbReference>
<evidence type="ECO:0000256" key="2">
    <source>
        <dbReference type="SAM" id="Phobius"/>
    </source>
</evidence>
<feature type="signal peptide" evidence="3">
    <location>
        <begin position="1"/>
        <end position="25"/>
    </location>
</feature>
<feature type="region of interest" description="Disordered" evidence="1">
    <location>
        <begin position="298"/>
        <end position="438"/>
    </location>
</feature>
<keyword evidence="5" id="KW-1185">Reference proteome</keyword>
<evidence type="ECO:0000313" key="5">
    <source>
        <dbReference type="Proteomes" id="UP001152747"/>
    </source>
</evidence>
<evidence type="ECO:0000313" key="4">
    <source>
        <dbReference type="EMBL" id="CAI5447019.1"/>
    </source>
</evidence>
<feature type="compositionally biased region" description="Basic and acidic residues" evidence="1">
    <location>
        <begin position="396"/>
        <end position="406"/>
    </location>
</feature>
<keyword evidence="2" id="KW-0812">Transmembrane</keyword>
<feature type="compositionally biased region" description="Polar residues" evidence="1">
    <location>
        <begin position="415"/>
        <end position="430"/>
    </location>
</feature>
<feature type="chain" id="PRO_5040267679" description="VWFA domain-containing protein" evidence="3">
    <location>
        <begin position="26"/>
        <end position="438"/>
    </location>
</feature>
<dbReference type="Proteomes" id="UP001152747">
    <property type="component" value="Unassembled WGS sequence"/>
</dbReference>
<organism evidence="4 5">
    <name type="scientific">Caenorhabditis angaria</name>
    <dbReference type="NCBI Taxonomy" id="860376"/>
    <lineage>
        <taxon>Eukaryota</taxon>
        <taxon>Metazoa</taxon>
        <taxon>Ecdysozoa</taxon>
        <taxon>Nematoda</taxon>
        <taxon>Chromadorea</taxon>
        <taxon>Rhabditida</taxon>
        <taxon>Rhabditina</taxon>
        <taxon>Rhabditomorpha</taxon>
        <taxon>Rhabditoidea</taxon>
        <taxon>Rhabditidae</taxon>
        <taxon>Peloderinae</taxon>
        <taxon>Caenorhabditis</taxon>
    </lineage>
</organism>
<keyword evidence="2" id="KW-0472">Membrane</keyword>
<proteinExistence type="predicted"/>
<evidence type="ECO:0000256" key="3">
    <source>
        <dbReference type="SAM" id="SignalP"/>
    </source>
</evidence>
<sequence length="438" mass="48757">MKTETILTITTILQIAIVSITFADGRFDNPQCHETLRNDAPSGKTLLLFMIGYASSHEYEIERIFYVLKQTACWIPDHPEIKSAVSYAGQGINEFRISTDSNETRKLLKEYSEQIPTRTQDGFLNDLSTMNNQSELQGFDKVIIIANQAYELDFYAYFTAFKNAGLGGNFKFSQVIFYKPTDSNYEKLVVKDYEGVTTGSPIASESLRLATRAFMDNILDRSTSDEPLADLRHLMPRTPPPVSNPRLAPNAQQATTEQAKEEGFPMMYIIIGAVVAVIILILLIIAIVVCCVCRKKKKEKKSESKRKPKKSGKSKDLEKNGNKKENSRRGKKTPSDSKSQEKIGGKSAEPVVAAASAESPAVPTPSKEGSTKKSVMKSKQAKSDGTMSELAFLKNKPREEEKKKSTLSESLSLSPNDDSLAQQDKTQSFFKKNESKRT</sequence>
<dbReference type="AlphaFoldDB" id="A0A9P1IK36"/>
<keyword evidence="2" id="KW-1133">Transmembrane helix</keyword>
<keyword evidence="3" id="KW-0732">Signal</keyword>
<feature type="compositionally biased region" description="Basic residues" evidence="1">
    <location>
        <begin position="298"/>
        <end position="312"/>
    </location>
</feature>
<evidence type="ECO:0000256" key="1">
    <source>
        <dbReference type="SAM" id="MobiDB-lite"/>
    </source>
</evidence>
<evidence type="ECO:0008006" key="6">
    <source>
        <dbReference type="Google" id="ProtNLM"/>
    </source>
</evidence>
<gene>
    <name evidence="4" type="ORF">CAMP_LOCUS9656</name>
</gene>
<feature type="transmembrane region" description="Helical" evidence="2">
    <location>
        <begin position="266"/>
        <end position="292"/>
    </location>
</feature>
<feature type="compositionally biased region" description="Basic and acidic residues" evidence="1">
    <location>
        <begin position="313"/>
        <end position="344"/>
    </location>
</feature>
<accession>A0A9P1IK36</accession>
<feature type="compositionally biased region" description="Low complexity" evidence="1">
    <location>
        <begin position="347"/>
        <end position="361"/>
    </location>
</feature>
<reference evidence="4" key="1">
    <citation type="submission" date="2022-11" db="EMBL/GenBank/DDBJ databases">
        <authorList>
            <person name="Kikuchi T."/>
        </authorList>
    </citation>
    <scope>NUCLEOTIDE SEQUENCE</scope>
    <source>
        <strain evidence="4">PS1010</strain>
    </source>
</reference>
<comment type="caution">
    <text evidence="4">The sequence shown here is derived from an EMBL/GenBank/DDBJ whole genome shotgun (WGS) entry which is preliminary data.</text>
</comment>